<evidence type="ECO:0000256" key="1">
    <source>
        <dbReference type="SAM" id="Phobius"/>
    </source>
</evidence>
<accession>A0A2M8KUU9</accession>
<dbReference type="Proteomes" id="UP000231569">
    <property type="component" value="Unassembled WGS sequence"/>
</dbReference>
<gene>
    <name evidence="2" type="ORF">COU89_01855</name>
</gene>
<dbReference type="Pfam" id="PF13196">
    <property type="entry name" value="DUF4012"/>
    <property type="match status" value="1"/>
</dbReference>
<evidence type="ECO:0000313" key="3">
    <source>
        <dbReference type="Proteomes" id="UP000231569"/>
    </source>
</evidence>
<protein>
    <recommendedName>
        <fullName evidence="4">DUF4012 domain-containing protein</fullName>
    </recommendedName>
</protein>
<proteinExistence type="predicted"/>
<dbReference type="InterPro" id="IPR025101">
    <property type="entry name" value="DUF4012"/>
</dbReference>
<sequence length="619" mass="69684">MSRRNTVGRKVWIGLLSVLILLGIFLFVTLFLPLSRAYAHKTKLQTLAKATFDAAKKQDLVLLEKNVVALQKELRVVTDVAKPAFMYKHVPLVGYMLSDMEHGMAAADHLLSAGKQSVVALEPYADLIGFKKGSQFSNQSTESRLETAILTIDKLVPQIDKISVDLEKAQKELEQINPQRYPKKIGKYVIRDKVNNLYTQITGFVTLATDAKPLFKKLPKILGKDEEQKYLVLFLNDKELRPTGGFITAYALFSIDKGQIRIAESSDIYDLDNTISHPAAPDEIRRYHKGVSQFFIRDSNISPDYMKSIGYFEDLLARGSKKLDYDGIISIDTRVLTTTLAILGPTEAGGITFTADNDPRCDCPQVIYELENVITRPTPYFREQRKSLLSVLLFNIMQKALGVSPSQYWGRLSQNFLTELDEKHILVYLNDTESQKAIESIGYGGRIKATAGDYLHINNTNFAGAKSNLYISYKLDSVAKKQGNMIEREVTLEYRNSHPASDCNLEHGNLCLNAPLRNWVRVYVPKGAKLVKFVGSEIPVREYTDLDKQVFEGFLVIQPMGIAKIRVTYQIPDSVLNKEGGAYQLMIQKQPGVDVMDTTVTYDNATWTQLLKHDTTITL</sequence>
<name>A0A2M8KUU9_9BACT</name>
<dbReference type="EMBL" id="PFEE01000040">
    <property type="protein sequence ID" value="PJE63704.1"/>
    <property type="molecule type" value="Genomic_DNA"/>
</dbReference>
<keyword evidence="1" id="KW-0812">Transmembrane</keyword>
<keyword evidence="1" id="KW-0472">Membrane</keyword>
<keyword evidence="1" id="KW-1133">Transmembrane helix</keyword>
<evidence type="ECO:0000313" key="2">
    <source>
        <dbReference type="EMBL" id="PJE63704.1"/>
    </source>
</evidence>
<feature type="transmembrane region" description="Helical" evidence="1">
    <location>
        <begin position="12"/>
        <end position="34"/>
    </location>
</feature>
<comment type="caution">
    <text evidence="2">The sequence shown here is derived from an EMBL/GenBank/DDBJ whole genome shotgun (WGS) entry which is preliminary data.</text>
</comment>
<dbReference type="AlphaFoldDB" id="A0A2M8KUU9"/>
<evidence type="ECO:0008006" key="4">
    <source>
        <dbReference type="Google" id="ProtNLM"/>
    </source>
</evidence>
<reference evidence="3" key="1">
    <citation type="submission" date="2017-09" db="EMBL/GenBank/DDBJ databases">
        <title>Depth-based differentiation of microbial function through sediment-hosted aquifers and enrichment of novel symbionts in the deep terrestrial subsurface.</title>
        <authorList>
            <person name="Probst A.J."/>
            <person name="Ladd B."/>
            <person name="Jarett J.K."/>
            <person name="Geller-Mcgrath D.E."/>
            <person name="Sieber C.M.K."/>
            <person name="Emerson J.B."/>
            <person name="Anantharaman K."/>
            <person name="Thomas B.C."/>
            <person name="Malmstrom R."/>
            <person name="Stieglmeier M."/>
            <person name="Klingl A."/>
            <person name="Woyke T."/>
            <person name="Ryan C.M."/>
            <person name="Banfield J.F."/>
        </authorList>
    </citation>
    <scope>NUCLEOTIDE SEQUENCE [LARGE SCALE GENOMIC DNA]</scope>
</reference>
<organism evidence="2 3">
    <name type="scientific">Candidatus Roizmanbacteria bacterium CG10_big_fil_rev_8_21_14_0_10_45_7</name>
    <dbReference type="NCBI Taxonomy" id="1974854"/>
    <lineage>
        <taxon>Bacteria</taxon>
        <taxon>Candidatus Roizmaniibacteriota</taxon>
    </lineage>
</organism>